<dbReference type="AlphaFoldDB" id="A0A7G7G319"/>
<proteinExistence type="predicted"/>
<evidence type="ECO:0000313" key="1">
    <source>
        <dbReference type="EMBL" id="QNF31553.1"/>
    </source>
</evidence>
<sequence>MDTNLQGLFVLMLQLVYLVRFSFDTPTPKEKFARTTYPITHTFTEIK</sequence>
<gene>
    <name evidence="1" type="ORF">HUW51_01980</name>
</gene>
<dbReference type="EMBL" id="CP055156">
    <property type="protein sequence ID" value="QNF31553.1"/>
    <property type="molecule type" value="Genomic_DNA"/>
</dbReference>
<accession>A0A7G7G319</accession>
<protein>
    <submittedName>
        <fullName evidence="1">Uncharacterized protein</fullName>
    </submittedName>
</protein>
<organism evidence="1 2">
    <name type="scientific">Adhaeribacter swui</name>
    <dbReference type="NCBI Taxonomy" id="2086471"/>
    <lineage>
        <taxon>Bacteria</taxon>
        <taxon>Pseudomonadati</taxon>
        <taxon>Bacteroidota</taxon>
        <taxon>Cytophagia</taxon>
        <taxon>Cytophagales</taxon>
        <taxon>Hymenobacteraceae</taxon>
        <taxon>Adhaeribacter</taxon>
    </lineage>
</organism>
<dbReference type="RefSeq" id="WP_185272327.1">
    <property type="nucleotide sequence ID" value="NZ_CP055156.1"/>
</dbReference>
<dbReference type="KEGG" id="aswu:HUW51_01980"/>
<reference evidence="1 2" key="1">
    <citation type="journal article" date="2018" name="Int. J. Syst. Evol. Microbiol.">
        <title>Adhaeribacter swui sp. nov., isolated from wet mud.</title>
        <authorList>
            <person name="Kim D.U."/>
            <person name="Kim K.W."/>
            <person name="Kang M.S."/>
            <person name="Kim J.Y."/>
            <person name="Jang J.H."/>
            <person name="Kim M.K."/>
        </authorList>
    </citation>
    <scope>NUCLEOTIDE SEQUENCE [LARGE SCALE GENOMIC DNA]</scope>
    <source>
        <strain evidence="1 2">KCTC 52873</strain>
    </source>
</reference>
<evidence type="ECO:0000313" key="2">
    <source>
        <dbReference type="Proteomes" id="UP000515237"/>
    </source>
</evidence>
<dbReference type="Proteomes" id="UP000515237">
    <property type="component" value="Chromosome"/>
</dbReference>
<keyword evidence="2" id="KW-1185">Reference proteome</keyword>
<name>A0A7G7G319_9BACT</name>